<organism evidence="2 3">
    <name type="scientific">Acetobacter conturbans</name>
    <dbReference type="NCBI Taxonomy" id="1737472"/>
    <lineage>
        <taxon>Bacteria</taxon>
        <taxon>Pseudomonadati</taxon>
        <taxon>Pseudomonadota</taxon>
        <taxon>Alphaproteobacteria</taxon>
        <taxon>Acetobacterales</taxon>
        <taxon>Acetobacteraceae</taxon>
        <taxon>Acetobacter</taxon>
    </lineage>
</organism>
<keyword evidence="3" id="KW-1185">Reference proteome</keyword>
<accession>A0ABX0K3I3</accession>
<evidence type="ECO:0000313" key="3">
    <source>
        <dbReference type="Proteomes" id="UP000631653"/>
    </source>
</evidence>
<proteinExistence type="predicted"/>
<evidence type="ECO:0008006" key="4">
    <source>
        <dbReference type="Google" id="ProtNLM"/>
    </source>
</evidence>
<comment type="caution">
    <text evidence="2">The sequence shown here is derived from an EMBL/GenBank/DDBJ whole genome shotgun (WGS) entry which is preliminary data.</text>
</comment>
<evidence type="ECO:0000313" key="2">
    <source>
        <dbReference type="EMBL" id="NHN89361.1"/>
    </source>
</evidence>
<feature type="chain" id="PRO_5046717676" description="Pectate lyase superfamily protein domain-containing protein" evidence="1">
    <location>
        <begin position="25"/>
        <end position="571"/>
    </location>
</feature>
<dbReference type="Gene3D" id="2.160.20.10">
    <property type="entry name" value="Single-stranded right-handed beta-helix, Pectin lyase-like"/>
    <property type="match status" value="1"/>
</dbReference>
<dbReference type="InterPro" id="IPR012334">
    <property type="entry name" value="Pectin_lyas_fold"/>
</dbReference>
<evidence type="ECO:0000256" key="1">
    <source>
        <dbReference type="SAM" id="SignalP"/>
    </source>
</evidence>
<feature type="signal peptide" evidence="1">
    <location>
        <begin position="1"/>
        <end position="24"/>
    </location>
</feature>
<gene>
    <name evidence="2" type="ORF">GOB81_12085</name>
</gene>
<keyword evidence="1" id="KW-0732">Signal</keyword>
<dbReference type="Proteomes" id="UP000631653">
    <property type="component" value="Unassembled WGS sequence"/>
</dbReference>
<reference evidence="2 3" key="1">
    <citation type="journal article" date="2020" name="Int. J. Syst. Evol. Microbiol.">
        <title>Novel acetic acid bacteria from cider fermentations: Acetobacter conturbans sp. nov. and Acetobacter fallax sp. nov.</title>
        <authorList>
            <person name="Sombolestani A.S."/>
            <person name="Cleenwerck I."/>
            <person name="Cnockaert M."/>
            <person name="Borremans W."/>
            <person name="Wieme A.D."/>
            <person name="De Vuyst L."/>
            <person name="Vandamme P."/>
        </authorList>
    </citation>
    <scope>NUCLEOTIDE SEQUENCE [LARGE SCALE GENOMIC DNA]</scope>
    <source>
        <strain evidence="2 3">LMG 1627</strain>
    </source>
</reference>
<name>A0ABX0K3I3_9PROT</name>
<protein>
    <recommendedName>
        <fullName evidence="4">Pectate lyase superfamily protein domain-containing protein</fullName>
    </recommendedName>
</protein>
<dbReference type="SUPFAM" id="SSF51126">
    <property type="entry name" value="Pectin lyase-like"/>
    <property type="match status" value="1"/>
</dbReference>
<dbReference type="RefSeq" id="WP_173570691.1">
    <property type="nucleotide sequence ID" value="NZ_WOSY01000011.1"/>
</dbReference>
<dbReference type="EMBL" id="WOSY01000011">
    <property type="protein sequence ID" value="NHN89361.1"/>
    <property type="molecule type" value="Genomic_DNA"/>
</dbReference>
<sequence length="571" mass="59584">MKRFYLRFFLFCGSGLLAVSSAFAGPPIVADGGTVGRTQEEHFADEINVRDFGARGDVSQVVVASTVGAGATQVSVSDIGDATVGSAVGALALPRGTTITHISGTVLTLSSPFAHDVPAGLRLDIGGTDDASAVQAAVNHACESHGRLLFRNGRFYFSSLSLPCTDIAVQLDRASIAWQSAGLPGIADQSQAMTRSAQIVGGQQSDGQTENVQYLSAIFSESGKKNSYQHNIQSVVGWNNDPYLTYTRPDGSLGYYTHDAVGQYLAMSQAPTNTNGNSWVWNHVLNLKEGSNGSSVIGEAQIVNDRTTGGGDFDGINTIGGYDEIYDCKSECLYAHFFQGRTPGGRPGLTNGFVFRHGLVSNMVLGQLTPAIPGKDGLSLAAQHQTDWAIYSSGLGFFDTLHVGGGKAIGDAIPSEGLNVDEKGSLTSPSILTSFLNATLAINIGSGVSSASPFVQFAMQKAGGASSARLEMSKPGVLTATVEGAPVIGLHADGIFAHVDYRSDGKHGVYGIKSAQLAPVVFAHLDADHGAGTIAYCSDCYSTLAGSSDRGMLVTWNGRKWVDGVGKAVGH</sequence>
<dbReference type="InterPro" id="IPR011050">
    <property type="entry name" value="Pectin_lyase_fold/virulence"/>
</dbReference>